<dbReference type="GO" id="GO:0016020">
    <property type="term" value="C:membrane"/>
    <property type="evidence" value="ECO:0007669"/>
    <property type="project" value="GOC"/>
</dbReference>
<accession>A0A6L3ZI02</accession>
<evidence type="ECO:0000259" key="2">
    <source>
        <dbReference type="Pfam" id="PF03372"/>
    </source>
</evidence>
<dbReference type="PANTHER" id="PTHR14859">
    <property type="entry name" value="CALCOFLUOR WHITE HYPERSENSITIVE PROTEIN PRECURSOR"/>
    <property type="match status" value="1"/>
</dbReference>
<keyword evidence="3" id="KW-0255">Endonuclease</keyword>
<gene>
    <name evidence="3" type="ORF">F8C82_02165</name>
</gene>
<dbReference type="InterPro" id="IPR051916">
    <property type="entry name" value="GPI-anchor_lipid_remodeler"/>
</dbReference>
<organism evidence="3 4">
    <name type="scientific">Phaeocystidibacter marisrubri</name>
    <dbReference type="NCBI Taxonomy" id="1577780"/>
    <lineage>
        <taxon>Bacteria</taxon>
        <taxon>Pseudomonadati</taxon>
        <taxon>Bacteroidota</taxon>
        <taxon>Flavobacteriia</taxon>
        <taxon>Flavobacteriales</taxon>
        <taxon>Phaeocystidibacteraceae</taxon>
        <taxon>Phaeocystidibacter</taxon>
    </lineage>
</organism>
<dbReference type="GO" id="GO:0006506">
    <property type="term" value="P:GPI anchor biosynthetic process"/>
    <property type="evidence" value="ECO:0007669"/>
    <property type="project" value="TreeGrafter"/>
</dbReference>
<dbReference type="Gene3D" id="3.60.10.10">
    <property type="entry name" value="Endonuclease/exonuclease/phosphatase"/>
    <property type="match status" value="1"/>
</dbReference>
<dbReference type="GO" id="GO:0004527">
    <property type="term" value="F:exonuclease activity"/>
    <property type="evidence" value="ECO:0007669"/>
    <property type="project" value="UniProtKB-KW"/>
</dbReference>
<proteinExistence type="predicted"/>
<dbReference type="EMBL" id="WBVQ01000001">
    <property type="protein sequence ID" value="KAB2817218.1"/>
    <property type="molecule type" value="Genomic_DNA"/>
</dbReference>
<dbReference type="Pfam" id="PF03372">
    <property type="entry name" value="Exo_endo_phos"/>
    <property type="match status" value="1"/>
</dbReference>
<dbReference type="CDD" id="cd09084">
    <property type="entry name" value="EEP-2"/>
    <property type="match status" value="1"/>
</dbReference>
<sequence>MKSLKIGRRLLLVLQSPIAIGLLISAYAYRINPESAHWAGVAGLSYPVFLIAQLIFTVYWLMKSGKVALGSAIILIIGLWPHWNTVFKFSSSSLPEDAKSITVLSANVRAWSPYNSLPARDGIETLVSALNAQEADIVCLQEFRELRGKDQLEFPHQVQFSNGLNRGLGYVIFSKFPIVNSGQVEFSKQRGTYRTFMWSDLQIDSQVVRVINVHLVNTGLTPEDYQSLGGESKTELDSKKLETEGKAIYRTLAESYSIRGNQADELKAFIENSPYPVILCGDFNDTPSSYAYHQVAENLNDAFAESGAGTGDTYNKMKLFSLRIDYIFAHPSFKVGNFKTLPVDVSDHKPVVCKIQLSN</sequence>
<dbReference type="GO" id="GO:0004519">
    <property type="term" value="F:endonuclease activity"/>
    <property type="evidence" value="ECO:0007669"/>
    <property type="project" value="UniProtKB-KW"/>
</dbReference>
<evidence type="ECO:0000313" key="3">
    <source>
        <dbReference type="EMBL" id="KAB2817218.1"/>
    </source>
</evidence>
<dbReference type="InterPro" id="IPR036691">
    <property type="entry name" value="Endo/exonu/phosph_ase_sf"/>
</dbReference>
<feature type="transmembrane region" description="Helical" evidence="1">
    <location>
        <begin position="67"/>
        <end position="83"/>
    </location>
</feature>
<protein>
    <submittedName>
        <fullName evidence="3">Endonuclease/exonuclease/phosphatase family protein</fullName>
    </submittedName>
</protein>
<feature type="transmembrane region" description="Helical" evidence="1">
    <location>
        <begin position="38"/>
        <end position="60"/>
    </location>
</feature>
<evidence type="ECO:0000256" key="1">
    <source>
        <dbReference type="SAM" id="Phobius"/>
    </source>
</evidence>
<dbReference type="RefSeq" id="WP_151691789.1">
    <property type="nucleotide sequence ID" value="NZ_BMGX01000002.1"/>
</dbReference>
<keyword evidence="4" id="KW-1185">Reference proteome</keyword>
<dbReference type="PANTHER" id="PTHR14859:SF1">
    <property type="entry name" value="PGAP2-INTERACTING PROTEIN"/>
    <property type="match status" value="1"/>
</dbReference>
<keyword evidence="1" id="KW-1133">Transmembrane helix</keyword>
<comment type="caution">
    <text evidence="3">The sequence shown here is derived from an EMBL/GenBank/DDBJ whole genome shotgun (WGS) entry which is preliminary data.</text>
</comment>
<feature type="domain" description="Endonuclease/exonuclease/phosphatase" evidence="2">
    <location>
        <begin position="121"/>
        <end position="348"/>
    </location>
</feature>
<evidence type="ECO:0000313" key="4">
    <source>
        <dbReference type="Proteomes" id="UP000484164"/>
    </source>
</evidence>
<keyword evidence="1" id="KW-0812">Transmembrane</keyword>
<keyword evidence="1" id="KW-0472">Membrane</keyword>
<name>A0A6L3ZI02_9FLAO</name>
<dbReference type="InterPro" id="IPR005135">
    <property type="entry name" value="Endo/exonuclease/phosphatase"/>
</dbReference>
<dbReference type="SUPFAM" id="SSF56219">
    <property type="entry name" value="DNase I-like"/>
    <property type="match status" value="1"/>
</dbReference>
<keyword evidence="3" id="KW-0378">Hydrolase</keyword>
<keyword evidence="3" id="KW-0269">Exonuclease</keyword>
<keyword evidence="3" id="KW-0540">Nuclease</keyword>
<dbReference type="Proteomes" id="UP000484164">
    <property type="component" value="Unassembled WGS sequence"/>
</dbReference>
<dbReference type="OrthoDB" id="635146at2"/>
<reference evidence="3 4" key="1">
    <citation type="submission" date="2019-10" db="EMBL/GenBank/DDBJ databases">
        <title>Genome sequence of Phaeocystidibacter marisrubri JCM30614 (type strain).</title>
        <authorList>
            <person name="Bowman J.P."/>
        </authorList>
    </citation>
    <scope>NUCLEOTIDE SEQUENCE [LARGE SCALE GENOMIC DNA]</scope>
    <source>
        <strain evidence="3 4">JCM 30614</strain>
    </source>
</reference>
<dbReference type="AlphaFoldDB" id="A0A6L3ZI02"/>